<evidence type="ECO:0000256" key="5">
    <source>
        <dbReference type="ARBA" id="ARBA00022679"/>
    </source>
</evidence>
<dbReference type="RefSeq" id="XP_011270770.1">
    <property type="nucleotide sequence ID" value="XM_011272468.1"/>
</dbReference>
<protein>
    <recommendedName>
        <fullName evidence="12">Serine/threonine-protein kinase ATR</fullName>
        <ecNumber evidence="3">2.7.11.1</ecNumber>
    </recommendedName>
</protein>
<comment type="similarity">
    <text evidence="2">Belongs to the PI3/PI4-kinase family. ATM subfamily.</text>
</comment>
<comment type="subcellular location">
    <subcellularLocation>
        <location evidence="1">Nucleus</location>
    </subcellularLocation>
</comment>
<dbReference type="Proteomes" id="UP000008743">
    <property type="component" value="Unassembled WGS sequence"/>
</dbReference>
<evidence type="ECO:0000256" key="7">
    <source>
        <dbReference type="ARBA" id="ARBA00022763"/>
    </source>
</evidence>
<dbReference type="CDD" id="cd00892">
    <property type="entry name" value="PIKKc_ATR"/>
    <property type="match status" value="1"/>
</dbReference>
<evidence type="ECO:0000313" key="17">
    <source>
        <dbReference type="EMBL" id="KJE97226.1"/>
    </source>
</evidence>
<evidence type="ECO:0000256" key="11">
    <source>
        <dbReference type="ARBA" id="ARBA00023242"/>
    </source>
</evidence>
<evidence type="ECO:0000256" key="3">
    <source>
        <dbReference type="ARBA" id="ARBA00012513"/>
    </source>
</evidence>
<feature type="region of interest" description="Disordered" evidence="13">
    <location>
        <begin position="2409"/>
        <end position="2442"/>
    </location>
</feature>
<dbReference type="Pfam" id="PF25030">
    <property type="entry name" value="M-HEAT_ATR"/>
    <property type="match status" value="1"/>
</dbReference>
<dbReference type="InterPro" id="IPR003152">
    <property type="entry name" value="FATC_dom"/>
</dbReference>
<dbReference type="InterPro" id="IPR018936">
    <property type="entry name" value="PI3/4_kinase_CS"/>
</dbReference>
<feature type="domain" description="PI3K/PI4K catalytic" evidence="14">
    <location>
        <begin position="3169"/>
        <end position="3486"/>
    </location>
</feature>
<keyword evidence="5" id="KW-0808">Transferase</keyword>
<proteinExistence type="inferred from homology"/>
<sequence length="3525" mass="382437">MAASELAAVLPRAMDTGSDDRSEHLTLDQLLDILLDQPALEQATSTQQYRGLLQHYQKSLIAAVKSYLVLPSSEAATLTLRIVQHFVEQLPQTFVPDDATAAIALPVTELPPMDVHRATLQSLAQFAHPPAGSSSLMVGQTVPIPRDHLDVLAVLMGRLFTALAEPQWGAVADDLVNTLVAIFQLLRNKCLMHFRQLIAEAIDMMDDLNTILDTFLQQPDDEYSDLCLCTFAQSCALPGSGQQGLVIDLPTTDHAIALQCGMFRVLTRISQHSTHFLADFAPRLLRTFCTTIISALSPLPYATPPSMFSLALAAGHGLAAMMPAAVTLLSQRALAVMVARAVILLTRQWIADLALPLPTQPAPCWQLILTPAASDNAGHARSSAADTQSSAGTLVHTLHSILVAQPNLVLQELTSGELFPILVFIICNVPVLSDSRALAQLKMSLQVVAPFLDDLRVTTTQLIGQLAPVVCASLVASPGNFSADNDASSLRIAEFAALALSEAFSRLGSSLFVLAQEHWLVSSQRTAAQLLASCLEVEQAIASRTLAADSDLTIGRSQHKRVRRSEPEAHDHHQQRSASVSPHKAVSEQALSAATANGSVALVLDPSAPLLDQVCTELATLAARIQLQLGEFPCHRSPSNNNANNNSNNGPTDGLLAPVSAFFPTVPVESVQAAANVELLCATLAATPLALPSTAQCYCVIKTWMATLPVFLFIIQHARDAESDIFKRVPTATTSPLLEYTRCHTPAQLALRHVASAYASTAGSLAAIVISLLDSMRSLVLAQPQQPELRNSMLWLATLVPLPLKSTMPTNLPEPDAQRWSTELARDREGLFAASQHVRDLLTLDFRRQSLATLDTESYWPSRVGSSSSSQQGMHLQPGAFDLAFLWQSVVNAVLRLVCDAPIDHYPAVRLDLAARAVRSAGLLAERSAAHSAACEATVALALPFVDVSLRHWWPSHPCVAPTDPRRSPLPMRTFVASTATSTSAGPATNATLAASLACTSIAGLLDALGVVVSVCTAAPAAVWTDAACTAPFSALAERAACAIGQLLCVVGSAPRPALRASCLQFHATCLTCEKRQAKASSSRLRPTALGLALPSRRSVVPPLTAIARLQQAHVISEVLSKTRLQDLLTLLPFVKPAFPVHLRTHTLRLVVCILEHANMTRDHELMTSTLAERLHASVSAPSPANSSTTTNSISDVLALSSFGAVLSTVQYVQDESTDVRMAMSDVLQRFVARASLLPASFLHTQMHRRILTELKDAKHNIQLAESSLRDGSQDVDARIKQTRHRARGLIHTVGKLAQAAEGEFLVVALISLVEFLSHEVPELRATAYEQIKTVAEARSVAVYDLFKPYMNRIAVILIPVLAGAWTSSNASSAVTDAVNGEVTSLSLNETSPMSAIKLLAELCDTTPSNFIWQARRHLLPAIVQQCSSAALHQLSQLCGSHPSLVLESKLQHILARIFLLEPPERDEARRFLQQEIPDVVTENQMISSSLESLLHQTVLLVGDGFAGDRLAMNGMDPQQLSSKAIAALATFLQYAAGSAPSAHNSTTTNAKLRARIEQSKASKPDEILAACLCDELLFMLITRLQKPLIKHNEDPSNPTARRRALQGLIALFRIVLPENLQPCTPKLLSILNAVTRAAQTQAELVLATRVWGYFLQSLKPESLSAVLQHAVFTLLTMLDACSVEVATILERIVLHLAQGFGPALGKLFVLLSPVSPVSELEQTHPHLLFFASSAISGPRPFARPGLNNHAASGRRGGLTNGSAPGNTLAAGLATPFSMQQNREAALDDFMTTDATQHTPAAAAAAGAKGNAISNTGKSAASHLDAVTALLPKETTERLKGVYAVMRRECEALNLHVDRHARVQLLLQGVAHENVIVRARALVRLRSFLAAGQHLGDDITADAATLAEMAATTTEVTSSRDIALSRIVAVLMQASKDSSPTVRLLVGECVGALGAVDPARVSIPTSLFRSKPNLVSSADASGTVAPIAGRISAADAVIKLPEVPFRDDSFAVALLSDCLVKVFLGATSAPIQDRAACAIQQVLQWCRQRLYPDSASGLIGTATWQKLTPQDRIIVQPYLSTTYVFKSTRKRARRSSNGSIYHSSIAYAAWVGFWADELLQAIQPMAPGFALLQACRGVIKDDVQTAVFLLPTLVANVLLFGNEASQNEVKVEALAVLNAAASSSSSGPLPASLSMCVQTLFAALDPILLWVRKRSSGHCPELRLDDPNLGERLFVHIDKFLAALPLNLMSHAARASRDYARAIMTYELYVQQEVGTARASMIDAAKAAKASNQSALASGAPGTSGGTASSSTLSTSSALYTVLNNLHGVPKTTVLMMDQTLQSHLPQLQELYAALDAADELAGVNAIRLNAAGIEELVLEQESAGDWTAALSLREQALGELHRKSYSQQATAAPASSLAESALMDTDEPEEDAPALHPTSTSTLANNELTAAELTQHRGVINCLLNMGQFETAIMHINGALTTHPEWCMPLNSYRVQAAWRLADWSAMDEFLAAPQQTCFDVSVGRILQHFRRSDAPKFLAELEATRNLIMPGLAAVRMDSGSYQRGYPLILQLHMLTEIEQSLLPVLRMTEESIAPTSSTAATALVNADRLLENWDARVRLTQPGYRAREPLLNLRRTLLSLLMDAQSGGGQKASRSFKRNYMNERVSLSAAPAPAAAAAATMLSAASQLPMAVDVHREARLISQTDIGECWRQSAKVARRARLFQTASRAITHATAVGTPNIYLEKAKVLWARGEFHQALSGLQRDRFMEGLRLQSSANYNKSTSDSAAASAAELLLRTVTSDDKLAEAKTLLMEGRWMQQTAQTQVNSIIVQYNKVVSMQPRWEKGFFFLGQFYHAILESESLRMSGCLPHILHNFSHSLMYGNEYVFQSLPRMLSLWLDFGAKVSDSRMMALEKDHKAVMDLIVDGIEPPEKLPKTPPDVLPALTLHRLNVIMRRSVDRIPPYLFYIVFSQLVSRICHSSTSVMRVLEAILLRVLRAYPAQGLWYMMAISKSTHRQRSTRCLEILKRFATQPDVSAEEATTTSAATGSIGRGRSTPNRHVAATVAQQQSGARLASVSFAPLVQTYSTLTDALLRLCNIDLTRSTITSFSLAKSCPELAEFCGEDVLLPLQSSLSATLPQSATMSGTGSNVQFSPFPDSTPNVVKVEDEVEVLSSLQRPRKVTIVASDGKRYFYLAKPKDDLRKDCRVMEFNTMVNKLLKRDPDTRQRQLRIRTYAVVPLNEECGLLEWVQNTEGFRFILQRIYKTRKQYTSASTLWKTVFNPRRVGGANVNDPAVRVVLYIKEVLPCFPPVFGAWFLSMFPDPLAWYAARLAYARTLAVMSMVGYIVGLGDRHGENILFDSSTGEAVHVDFNCLFERGKQFQTAEQVPFRLTPNLVEALGMTGYEGVFRKTCEVTLRLLRNQCDTLMSVLRTCIYDPFVEWGNIQGKVQQAHRAGANSASTSSENPNEEALKTITAIVNRLQGRISDSMPLSIEGQVDDLLLEATDVVKLCQMYIGWMPML</sequence>
<dbReference type="SUPFAM" id="SSF56112">
    <property type="entry name" value="Protein kinase-like (PK-like)"/>
    <property type="match status" value="1"/>
</dbReference>
<dbReference type="GO" id="GO:0004674">
    <property type="term" value="F:protein serine/threonine kinase activity"/>
    <property type="evidence" value="ECO:0007669"/>
    <property type="project" value="UniProtKB-KW"/>
</dbReference>
<dbReference type="PROSITE" id="PS00916">
    <property type="entry name" value="PI3_4_KINASE_2"/>
    <property type="match status" value="1"/>
</dbReference>
<keyword evidence="9" id="KW-0067">ATP-binding</keyword>
<dbReference type="GO" id="GO:0005694">
    <property type="term" value="C:chromosome"/>
    <property type="evidence" value="ECO:0007669"/>
    <property type="project" value="TreeGrafter"/>
</dbReference>
<dbReference type="SMART" id="SM00146">
    <property type="entry name" value="PI3Kc"/>
    <property type="match status" value="1"/>
</dbReference>
<evidence type="ECO:0000256" key="10">
    <source>
        <dbReference type="ARBA" id="ARBA00023204"/>
    </source>
</evidence>
<keyword evidence="10" id="KW-0234">DNA repair</keyword>
<feature type="region of interest" description="Disordered" evidence="13">
    <location>
        <begin position="556"/>
        <end position="588"/>
    </location>
</feature>
<dbReference type="EC" id="2.7.11.1" evidence="3"/>
<dbReference type="GO" id="GO:0006281">
    <property type="term" value="P:DNA repair"/>
    <property type="evidence" value="ECO:0007669"/>
    <property type="project" value="UniProtKB-KW"/>
</dbReference>
<evidence type="ECO:0000256" key="9">
    <source>
        <dbReference type="ARBA" id="ARBA00022840"/>
    </source>
</evidence>
<dbReference type="PROSITE" id="PS51190">
    <property type="entry name" value="FATC"/>
    <property type="match status" value="1"/>
</dbReference>
<keyword evidence="18" id="KW-1185">Reference proteome</keyword>
<dbReference type="InterPro" id="IPR011009">
    <property type="entry name" value="Kinase-like_dom_sf"/>
</dbReference>
<feature type="domain" description="FATC" evidence="16">
    <location>
        <begin position="3493"/>
        <end position="3525"/>
    </location>
</feature>
<dbReference type="PROSITE" id="PS51189">
    <property type="entry name" value="FAT"/>
    <property type="match status" value="1"/>
</dbReference>
<dbReference type="PANTHER" id="PTHR11139:SF69">
    <property type="entry name" value="SERINE_THREONINE-PROTEIN KINASE ATR"/>
    <property type="match status" value="1"/>
</dbReference>
<dbReference type="GO" id="GO:0005524">
    <property type="term" value="F:ATP binding"/>
    <property type="evidence" value="ECO:0007669"/>
    <property type="project" value="UniProtKB-KW"/>
</dbReference>
<keyword evidence="11" id="KW-0539">Nucleus</keyword>
<gene>
    <name evidence="17" type="ORF">CAOG_009113</name>
</gene>
<dbReference type="STRING" id="595528.A0A0D2UQE9"/>
<accession>A0A0D2UQE9</accession>
<organism evidence="17 18">
    <name type="scientific">Capsaspora owczarzaki (strain ATCC 30864)</name>
    <dbReference type="NCBI Taxonomy" id="595528"/>
    <lineage>
        <taxon>Eukaryota</taxon>
        <taxon>Filasterea</taxon>
        <taxon>Capsaspora</taxon>
    </lineage>
</organism>
<dbReference type="SUPFAM" id="SSF48371">
    <property type="entry name" value="ARM repeat"/>
    <property type="match status" value="2"/>
</dbReference>
<feature type="compositionally biased region" description="Low complexity" evidence="13">
    <location>
        <begin position="2409"/>
        <end position="2422"/>
    </location>
</feature>
<dbReference type="InterPro" id="IPR050517">
    <property type="entry name" value="DDR_Repair_Kinase"/>
</dbReference>
<evidence type="ECO:0000256" key="2">
    <source>
        <dbReference type="ARBA" id="ARBA00010769"/>
    </source>
</evidence>
<evidence type="ECO:0000256" key="8">
    <source>
        <dbReference type="ARBA" id="ARBA00022777"/>
    </source>
</evidence>
<dbReference type="InterPro" id="IPR057564">
    <property type="entry name" value="HEAT_ATR"/>
</dbReference>
<dbReference type="GO" id="GO:0000723">
    <property type="term" value="P:telomere maintenance"/>
    <property type="evidence" value="ECO:0007669"/>
    <property type="project" value="TreeGrafter"/>
</dbReference>
<name>A0A0D2UQE9_CAPO3</name>
<dbReference type="Pfam" id="PF00454">
    <property type="entry name" value="PI3_PI4_kinase"/>
    <property type="match status" value="1"/>
</dbReference>
<dbReference type="PhylomeDB" id="A0A0D2UQE9"/>
<dbReference type="SMART" id="SM01343">
    <property type="entry name" value="FATC"/>
    <property type="match status" value="1"/>
</dbReference>
<dbReference type="PANTHER" id="PTHR11139">
    <property type="entry name" value="ATAXIA TELANGIECTASIA MUTATED ATM -RELATED"/>
    <property type="match status" value="1"/>
</dbReference>
<evidence type="ECO:0000259" key="14">
    <source>
        <dbReference type="PROSITE" id="PS50290"/>
    </source>
</evidence>
<keyword evidence="8" id="KW-0418">Kinase</keyword>
<dbReference type="Pfam" id="PF02259">
    <property type="entry name" value="FAT"/>
    <property type="match status" value="1"/>
</dbReference>
<dbReference type="EMBL" id="KE346373">
    <property type="protein sequence ID" value="KJE97226.1"/>
    <property type="molecule type" value="Genomic_DNA"/>
</dbReference>
<feature type="domain" description="FAT" evidence="15">
    <location>
        <begin position="2248"/>
        <end position="3016"/>
    </location>
</feature>
<dbReference type="PROSITE" id="PS50290">
    <property type="entry name" value="PI3_4_KINASE_3"/>
    <property type="match status" value="1"/>
</dbReference>
<reference evidence="18" key="1">
    <citation type="submission" date="2011-02" db="EMBL/GenBank/DDBJ databases">
        <title>The Genome Sequence of Capsaspora owczarzaki ATCC 30864.</title>
        <authorList>
            <person name="Russ C."/>
            <person name="Cuomo C."/>
            <person name="Burger G."/>
            <person name="Gray M.W."/>
            <person name="Holland P.W.H."/>
            <person name="King N."/>
            <person name="Lang F.B.F."/>
            <person name="Roger A.J."/>
            <person name="Ruiz-Trillo I."/>
            <person name="Young S.K."/>
            <person name="Zeng Q."/>
            <person name="Gargeya S."/>
            <person name="Alvarado L."/>
            <person name="Berlin A."/>
            <person name="Chapman S.B."/>
            <person name="Chen Z."/>
            <person name="Freedman E."/>
            <person name="Gellesch M."/>
            <person name="Goldberg J."/>
            <person name="Griggs A."/>
            <person name="Gujja S."/>
            <person name="Heilman E."/>
            <person name="Heiman D."/>
            <person name="Howarth C."/>
            <person name="Mehta T."/>
            <person name="Neiman D."/>
            <person name="Pearson M."/>
            <person name="Roberts A."/>
            <person name="Saif S."/>
            <person name="Shea T."/>
            <person name="Shenoy N."/>
            <person name="Sisk P."/>
            <person name="Stolte C."/>
            <person name="Sykes S."/>
            <person name="White J."/>
            <person name="Yandava C."/>
            <person name="Haas B."/>
            <person name="Nusbaum C."/>
            <person name="Birren B."/>
        </authorList>
    </citation>
    <scope>NUCLEOTIDE SEQUENCE</scope>
    <source>
        <strain evidence="18">ATCC 30864</strain>
    </source>
</reference>
<keyword evidence="7" id="KW-0227">DNA damage</keyword>
<dbReference type="GO" id="GO:0000077">
    <property type="term" value="P:DNA damage checkpoint signaling"/>
    <property type="evidence" value="ECO:0007669"/>
    <property type="project" value="TreeGrafter"/>
</dbReference>
<dbReference type="eggNOG" id="KOG0890">
    <property type="taxonomic scope" value="Eukaryota"/>
</dbReference>
<dbReference type="Gene3D" id="1.10.1070.11">
    <property type="entry name" value="Phosphatidylinositol 3-/4-kinase, catalytic domain"/>
    <property type="match status" value="1"/>
</dbReference>
<keyword evidence="4" id="KW-0723">Serine/threonine-protein kinase</keyword>
<evidence type="ECO:0000256" key="1">
    <source>
        <dbReference type="ARBA" id="ARBA00004123"/>
    </source>
</evidence>
<dbReference type="InterPro" id="IPR036940">
    <property type="entry name" value="PI3/4_kinase_cat_sf"/>
</dbReference>
<evidence type="ECO:0000313" key="18">
    <source>
        <dbReference type="Proteomes" id="UP000008743"/>
    </source>
</evidence>
<evidence type="ECO:0000256" key="6">
    <source>
        <dbReference type="ARBA" id="ARBA00022741"/>
    </source>
</evidence>
<dbReference type="GO" id="GO:0005634">
    <property type="term" value="C:nucleus"/>
    <property type="evidence" value="ECO:0007669"/>
    <property type="project" value="UniProtKB-SubCell"/>
</dbReference>
<dbReference type="InterPro" id="IPR016024">
    <property type="entry name" value="ARM-type_fold"/>
</dbReference>
<dbReference type="Pfam" id="PF23593">
    <property type="entry name" value="HEAT_ATR"/>
    <property type="match status" value="1"/>
</dbReference>
<dbReference type="InterPro" id="IPR003151">
    <property type="entry name" value="PIK-rel_kinase_FAT"/>
</dbReference>
<feature type="compositionally biased region" description="Basic and acidic residues" evidence="13">
    <location>
        <begin position="564"/>
        <end position="574"/>
    </location>
</feature>
<dbReference type="Gene3D" id="3.30.1010.10">
    <property type="entry name" value="Phosphatidylinositol 3-kinase Catalytic Subunit, Chain A, domain 4"/>
    <property type="match status" value="1"/>
</dbReference>
<dbReference type="InParanoid" id="A0A0D2UQE9"/>
<evidence type="ECO:0000259" key="16">
    <source>
        <dbReference type="PROSITE" id="PS51190"/>
    </source>
</evidence>
<dbReference type="OrthoDB" id="381190at2759"/>
<dbReference type="Pfam" id="PF02260">
    <property type="entry name" value="FATC"/>
    <property type="match status" value="1"/>
</dbReference>
<evidence type="ECO:0000256" key="12">
    <source>
        <dbReference type="ARBA" id="ARBA00024420"/>
    </source>
</evidence>
<evidence type="ECO:0000256" key="13">
    <source>
        <dbReference type="SAM" id="MobiDB-lite"/>
    </source>
</evidence>
<evidence type="ECO:0000256" key="4">
    <source>
        <dbReference type="ARBA" id="ARBA00022527"/>
    </source>
</evidence>
<evidence type="ECO:0000259" key="15">
    <source>
        <dbReference type="PROSITE" id="PS51189"/>
    </source>
</evidence>
<dbReference type="InterPro" id="IPR014009">
    <property type="entry name" value="PIK_FAT"/>
</dbReference>
<keyword evidence="6" id="KW-0547">Nucleotide-binding</keyword>
<dbReference type="InterPro" id="IPR056802">
    <property type="entry name" value="ATR-like_M-HEAT"/>
</dbReference>
<dbReference type="InterPro" id="IPR000403">
    <property type="entry name" value="PI3/4_kinase_cat_dom"/>
</dbReference>